<feature type="compositionally biased region" description="Acidic residues" evidence="11">
    <location>
        <begin position="321"/>
        <end position="342"/>
    </location>
</feature>
<feature type="domain" description="Ig-like" evidence="13">
    <location>
        <begin position="161"/>
        <end position="248"/>
    </location>
</feature>
<evidence type="ECO:0000256" key="7">
    <source>
        <dbReference type="ARBA" id="ARBA00023157"/>
    </source>
</evidence>
<dbReference type="Proteomes" id="UP001488805">
    <property type="component" value="Unassembled WGS sequence"/>
</dbReference>
<evidence type="ECO:0000256" key="8">
    <source>
        <dbReference type="ARBA" id="ARBA00023170"/>
    </source>
</evidence>
<keyword evidence="8" id="KW-0675">Receptor</keyword>
<dbReference type="InterPro" id="IPR007110">
    <property type="entry name" value="Ig-like_dom"/>
</dbReference>
<accession>A0AAW1E8V8</accession>
<protein>
    <recommendedName>
        <fullName evidence="13">Ig-like domain-containing protein</fullName>
    </recommendedName>
</protein>
<feature type="region of interest" description="Disordered" evidence="11">
    <location>
        <begin position="303"/>
        <end position="350"/>
    </location>
</feature>
<proteinExistence type="predicted"/>
<evidence type="ECO:0000259" key="13">
    <source>
        <dbReference type="PROSITE" id="PS50835"/>
    </source>
</evidence>
<reference evidence="14 15" key="1">
    <citation type="journal article" date="2024" name="Genome Biol. Evol.">
        <title>Chromosome-level genome assembly of the viviparous eelpout Zoarces viviparus.</title>
        <authorList>
            <person name="Fuhrmann N."/>
            <person name="Brasseur M.V."/>
            <person name="Bakowski C.E."/>
            <person name="Podsiadlowski L."/>
            <person name="Prost S."/>
            <person name="Krehenwinkel H."/>
            <person name="Mayer C."/>
        </authorList>
    </citation>
    <scope>NUCLEOTIDE SEQUENCE [LARGE SCALE GENOMIC DNA]</scope>
    <source>
        <strain evidence="14">NO-MEL_2022_Ind0_liver</strain>
    </source>
</reference>
<dbReference type="PANTHER" id="PTHR25466:SF9">
    <property type="entry name" value="FIBRONECTIN TYPE-III DOMAIN-CONTAINING PROTEIN"/>
    <property type="match status" value="1"/>
</dbReference>
<dbReference type="Gene3D" id="2.60.40.10">
    <property type="entry name" value="Immunoglobulins"/>
    <property type="match status" value="2"/>
</dbReference>
<keyword evidence="5 12" id="KW-1133">Transmembrane helix</keyword>
<name>A0AAW1E8V8_ZOAVI</name>
<dbReference type="PROSITE" id="PS50835">
    <property type="entry name" value="IG_LIKE"/>
    <property type="match status" value="1"/>
</dbReference>
<keyword evidence="15" id="KW-1185">Reference proteome</keyword>
<dbReference type="SUPFAM" id="SSF48726">
    <property type="entry name" value="Immunoglobulin"/>
    <property type="match status" value="1"/>
</dbReference>
<dbReference type="InterPro" id="IPR013783">
    <property type="entry name" value="Ig-like_fold"/>
</dbReference>
<gene>
    <name evidence="14" type="ORF">VZT92_021632</name>
</gene>
<dbReference type="InterPro" id="IPR036179">
    <property type="entry name" value="Ig-like_dom_sf"/>
</dbReference>
<dbReference type="AlphaFoldDB" id="A0AAW1E8V8"/>
<dbReference type="InterPro" id="IPR051713">
    <property type="entry name" value="T-cell_Activation_Regulation"/>
</dbReference>
<evidence type="ECO:0000256" key="5">
    <source>
        <dbReference type="ARBA" id="ARBA00022989"/>
    </source>
</evidence>
<organism evidence="14 15">
    <name type="scientific">Zoarces viviparus</name>
    <name type="common">Viviparous eelpout</name>
    <name type="synonym">Blennius viviparus</name>
    <dbReference type="NCBI Taxonomy" id="48416"/>
    <lineage>
        <taxon>Eukaryota</taxon>
        <taxon>Metazoa</taxon>
        <taxon>Chordata</taxon>
        <taxon>Craniata</taxon>
        <taxon>Vertebrata</taxon>
        <taxon>Euteleostomi</taxon>
        <taxon>Actinopterygii</taxon>
        <taxon>Neopterygii</taxon>
        <taxon>Teleostei</taxon>
        <taxon>Neoteleostei</taxon>
        <taxon>Acanthomorphata</taxon>
        <taxon>Eupercaria</taxon>
        <taxon>Perciformes</taxon>
        <taxon>Cottioidei</taxon>
        <taxon>Zoarcales</taxon>
        <taxon>Zoarcidae</taxon>
        <taxon>Zoarcinae</taxon>
        <taxon>Zoarces</taxon>
    </lineage>
</organism>
<evidence type="ECO:0000256" key="9">
    <source>
        <dbReference type="ARBA" id="ARBA00023180"/>
    </source>
</evidence>
<sequence length="350" mass="38527">MGLRAVSGLRRIRSLNGFCVFDARTAHKAALWSCGLLLSFLGFCASLEEECVLGIVGQSVSLPCVRPQLKTSVNVTIEWRRGEEVVLRSVWRDDGIVEEWSINRVTTPPDAVLTGNLSLQLPTVDLSEHSVNYSLLVTSGQNHSAELCTVCLRTAASFSSPLLQREKEAGPGGETTFWCHSSGGFPAPAVYWLINDTEDPPDGSVRTLAAALPDSILYNVTSQLMLNVSEDASVSCVVENPSTNENVTSTTSGVKVRGGPVVTGRASEAMWIFSTALCAVVGVMVLVGVIYQIHLDRMSKKKKKEFQKKHLNRGYKRRPEEEEEDEEVMEEDEEVMKEEDEEVMKKETDV</sequence>
<evidence type="ECO:0000256" key="1">
    <source>
        <dbReference type="ARBA" id="ARBA00004251"/>
    </source>
</evidence>
<keyword evidence="4" id="KW-0732">Signal</keyword>
<keyword evidence="9" id="KW-0325">Glycoprotein</keyword>
<keyword evidence="6 12" id="KW-0472">Membrane</keyword>
<evidence type="ECO:0000313" key="15">
    <source>
        <dbReference type="Proteomes" id="UP001488805"/>
    </source>
</evidence>
<dbReference type="GO" id="GO:0042130">
    <property type="term" value="P:negative regulation of T cell proliferation"/>
    <property type="evidence" value="ECO:0007669"/>
    <property type="project" value="TreeGrafter"/>
</dbReference>
<dbReference type="GO" id="GO:0031295">
    <property type="term" value="P:T cell costimulation"/>
    <property type="evidence" value="ECO:0007669"/>
    <property type="project" value="TreeGrafter"/>
</dbReference>
<dbReference type="PANTHER" id="PTHR25466">
    <property type="entry name" value="T-LYMPHOCYTE ACTIVATION ANTIGEN"/>
    <property type="match status" value="1"/>
</dbReference>
<evidence type="ECO:0000256" key="3">
    <source>
        <dbReference type="ARBA" id="ARBA00022692"/>
    </source>
</evidence>
<evidence type="ECO:0000313" key="14">
    <source>
        <dbReference type="EMBL" id="KAK9518864.1"/>
    </source>
</evidence>
<dbReference type="GO" id="GO:0071222">
    <property type="term" value="P:cellular response to lipopolysaccharide"/>
    <property type="evidence" value="ECO:0007669"/>
    <property type="project" value="TreeGrafter"/>
</dbReference>
<evidence type="ECO:0000256" key="12">
    <source>
        <dbReference type="SAM" id="Phobius"/>
    </source>
</evidence>
<dbReference type="GO" id="GO:0009897">
    <property type="term" value="C:external side of plasma membrane"/>
    <property type="evidence" value="ECO:0007669"/>
    <property type="project" value="TreeGrafter"/>
</dbReference>
<dbReference type="GO" id="GO:0006955">
    <property type="term" value="P:immune response"/>
    <property type="evidence" value="ECO:0007669"/>
    <property type="project" value="TreeGrafter"/>
</dbReference>
<evidence type="ECO:0000256" key="10">
    <source>
        <dbReference type="ARBA" id="ARBA00023319"/>
    </source>
</evidence>
<feature type="transmembrane region" description="Helical" evidence="12">
    <location>
        <begin position="270"/>
        <end position="293"/>
    </location>
</feature>
<feature type="compositionally biased region" description="Basic residues" evidence="11">
    <location>
        <begin position="303"/>
        <end position="316"/>
    </location>
</feature>
<comment type="caution">
    <text evidence="14">The sequence shown here is derived from an EMBL/GenBank/DDBJ whole genome shotgun (WGS) entry which is preliminary data.</text>
</comment>
<dbReference type="EMBL" id="JBCEZU010000434">
    <property type="protein sequence ID" value="KAK9518864.1"/>
    <property type="molecule type" value="Genomic_DNA"/>
</dbReference>
<keyword evidence="7" id="KW-1015">Disulfide bond</keyword>
<dbReference type="Pfam" id="PF08205">
    <property type="entry name" value="C2-set_2"/>
    <property type="match status" value="1"/>
</dbReference>
<evidence type="ECO:0000256" key="6">
    <source>
        <dbReference type="ARBA" id="ARBA00023136"/>
    </source>
</evidence>
<evidence type="ECO:0000256" key="11">
    <source>
        <dbReference type="SAM" id="MobiDB-lite"/>
    </source>
</evidence>
<dbReference type="GO" id="GO:0042102">
    <property type="term" value="P:positive regulation of T cell proliferation"/>
    <property type="evidence" value="ECO:0007669"/>
    <property type="project" value="TreeGrafter"/>
</dbReference>
<dbReference type="InterPro" id="IPR013162">
    <property type="entry name" value="CD80_C2-set"/>
</dbReference>
<keyword evidence="2" id="KW-1003">Cell membrane</keyword>
<dbReference type="GO" id="GO:0007166">
    <property type="term" value="P:cell surface receptor signaling pathway"/>
    <property type="evidence" value="ECO:0007669"/>
    <property type="project" value="TreeGrafter"/>
</dbReference>
<keyword evidence="10" id="KW-0393">Immunoglobulin domain</keyword>
<evidence type="ECO:0000256" key="2">
    <source>
        <dbReference type="ARBA" id="ARBA00022475"/>
    </source>
</evidence>
<keyword evidence="3 12" id="KW-0812">Transmembrane</keyword>
<comment type="subcellular location">
    <subcellularLocation>
        <location evidence="1">Cell membrane</location>
        <topology evidence="1">Single-pass type I membrane protein</topology>
    </subcellularLocation>
</comment>
<evidence type="ECO:0000256" key="4">
    <source>
        <dbReference type="ARBA" id="ARBA00022729"/>
    </source>
</evidence>